<gene>
    <name evidence="2" type="ORF">DND132_1476</name>
</gene>
<name>F0JE75_9BACT</name>
<evidence type="ECO:0000256" key="1">
    <source>
        <dbReference type="SAM" id="SignalP"/>
    </source>
</evidence>
<dbReference type="STRING" id="641491.DND132_1476"/>
<evidence type="ECO:0000313" key="3">
    <source>
        <dbReference type="Proteomes" id="UP000007845"/>
    </source>
</evidence>
<dbReference type="SUPFAM" id="SSF48452">
    <property type="entry name" value="TPR-like"/>
    <property type="match status" value="3"/>
</dbReference>
<sequence length="878" mass="98276" precursor="true">MRHPSTPLRPAWCLCAALLWLAIGPAATPAVAAPVHFTVLLAPFETPDTAGKAHRAALKALLTANGFRVVEPPELLNGPGRYAGVSKWLEPAWRDGWLARTQAEYVLFGREDGDLLVLGIYPGYDYDDSPNELTAYRPGDPAEMDRLARDIGRAVINAARDFVDDEDMDNRAYRLSRHADRLKTALGLKDSPFFRSPGNTYALRLAVVETLMELDWEVEDRFVLEEVMTRLAPLLASEKDNPDTRGYVWSLSILLNTRLGDRYDDPAALLRAVADCDAVLAFPETGEDAETASWTYAQKGENLRRLAQLRDDNGLYRRSSDDFMRALDLLPKGPNRQRGDMHSDLGLNGMDMARATGDPRLFKDAIGHFDRAIENFDRREYPWSWGMAQVNRACALIGLADIEDQVDNRRRANKNLRLALEAFTLRDYPSRWLATEVALGRSLVSLGDETGTPEPYQEAAALLDKAVPRAEAEGLDWSEMSFWLGLAHEQLGETGDDAVQFETAATWYDKTLGKLPDDDLDLRPYTYKRLGYVLAQLGERESLPEYYDRSGQDYAVAAALFARSGDEEECALARFQEGRSYLSLTARTPQVESLDKALSAFTKALDHFRGHDERLATARCNIYIARCLLHLGDRLAEADHYVKALARLDEAQKDLADKAHPADWLNTVAVKGMAYARLADHYRSIDDYDKAIGAYSTVLTAIRLEDNPELWVDTQSDLGMTLKRKAAQLDDVSMAEEAGTHFQAALDHLNREQDPARWARVSNNYANLLCFQGRLTRKTGSLEQGIATYRAVQAVWTRERYPLQWAMTLYNIGNAQLSIASMGGDGKTAETALSLLLQARDNLGDQSPGFRDDIDDSIRTARNLIRRLQRKTPARSTT</sequence>
<organism evidence="2 3">
    <name type="scientific">Pseudodesulfovibrio mercurii</name>
    <dbReference type="NCBI Taxonomy" id="641491"/>
    <lineage>
        <taxon>Bacteria</taxon>
        <taxon>Pseudomonadati</taxon>
        <taxon>Thermodesulfobacteriota</taxon>
        <taxon>Desulfovibrionia</taxon>
        <taxon>Desulfovibrionales</taxon>
        <taxon>Desulfovibrionaceae</taxon>
    </lineage>
</organism>
<dbReference type="Gene3D" id="1.25.40.10">
    <property type="entry name" value="Tetratricopeptide repeat domain"/>
    <property type="match status" value="3"/>
</dbReference>
<dbReference type="InterPro" id="IPR011990">
    <property type="entry name" value="TPR-like_helical_dom_sf"/>
</dbReference>
<feature type="signal peptide" evidence="1">
    <location>
        <begin position="1"/>
        <end position="32"/>
    </location>
</feature>
<keyword evidence="3" id="KW-1185">Reference proteome</keyword>
<dbReference type="KEGG" id="ddn:DND132_1476"/>
<evidence type="ECO:0008006" key="4">
    <source>
        <dbReference type="Google" id="ProtNLM"/>
    </source>
</evidence>
<dbReference type="AlphaFoldDB" id="F0JE75"/>
<feature type="chain" id="PRO_5003255385" description="Tetratricopeptide repeat protein" evidence="1">
    <location>
        <begin position="33"/>
        <end position="878"/>
    </location>
</feature>
<keyword evidence="1" id="KW-0732">Signal</keyword>
<dbReference type="HOGENOM" id="CLU_327535_0_0_7"/>
<evidence type="ECO:0000313" key="2">
    <source>
        <dbReference type="EMBL" id="EGB14684.1"/>
    </source>
</evidence>
<dbReference type="Proteomes" id="UP000007845">
    <property type="component" value="Chromosome"/>
</dbReference>
<dbReference type="OrthoDB" id="5751163at2"/>
<dbReference type="eggNOG" id="COG0457">
    <property type="taxonomic scope" value="Bacteria"/>
</dbReference>
<protein>
    <recommendedName>
        <fullName evidence="4">Tetratricopeptide repeat protein</fullName>
    </recommendedName>
</protein>
<dbReference type="RefSeq" id="WP_014322112.1">
    <property type="nucleotide sequence ID" value="NC_016803.1"/>
</dbReference>
<accession>F0JE75</accession>
<dbReference type="EMBL" id="CP003220">
    <property type="protein sequence ID" value="EGB14684.1"/>
    <property type="molecule type" value="Genomic_DNA"/>
</dbReference>
<proteinExistence type="predicted"/>
<reference evidence="2 3" key="1">
    <citation type="journal article" date="2011" name="J. Bacteriol.">
        <title>Genome sequence of the mercury-methylating strain Desulfovibrio desulfuricans ND132.</title>
        <authorList>
            <person name="Brown S.D."/>
            <person name="Gilmour C.C."/>
            <person name="Kucken A.M."/>
            <person name="Wall J.D."/>
            <person name="Elias D.A."/>
            <person name="Brandt C.C."/>
            <person name="Podar M."/>
            <person name="Chertkov O."/>
            <person name="Held B."/>
            <person name="Bruce D.C."/>
            <person name="Detter J.C."/>
            <person name="Tapia R."/>
            <person name="Han C.S."/>
            <person name="Goodwin L.A."/>
            <person name="Cheng J.F."/>
            <person name="Pitluck S."/>
            <person name="Woyke T."/>
            <person name="Mikhailova N."/>
            <person name="Ivanova N.N."/>
            <person name="Han J."/>
            <person name="Lucas S."/>
            <person name="Lapidus A.L."/>
            <person name="Land M.L."/>
            <person name="Hauser L.J."/>
            <person name="Palumbo A.V."/>
        </authorList>
    </citation>
    <scope>NUCLEOTIDE SEQUENCE [LARGE SCALE GENOMIC DNA]</scope>
    <source>
        <strain evidence="2 3">ND132</strain>
    </source>
</reference>